<comment type="caution">
    <text evidence="1">The sequence shown here is derived from an EMBL/GenBank/DDBJ whole genome shotgun (WGS) entry which is preliminary data.</text>
</comment>
<proteinExistence type="predicted"/>
<reference evidence="1" key="1">
    <citation type="submission" date="2021-03" db="EMBL/GenBank/DDBJ databases">
        <title>Draft genome sequence of rust myrtle Austropuccinia psidii MF-1, a brazilian biotype.</title>
        <authorList>
            <person name="Quecine M.C."/>
            <person name="Pachon D.M.R."/>
            <person name="Bonatelli M.L."/>
            <person name="Correr F.H."/>
            <person name="Franceschini L.M."/>
            <person name="Leite T.F."/>
            <person name="Margarido G.R.A."/>
            <person name="Almeida C.A."/>
            <person name="Ferrarezi J.A."/>
            <person name="Labate C.A."/>
        </authorList>
    </citation>
    <scope>NUCLEOTIDE SEQUENCE</scope>
    <source>
        <strain evidence="1">MF-1</strain>
    </source>
</reference>
<name>A0A9Q3CN22_9BASI</name>
<accession>A0A9Q3CN22</accession>
<evidence type="ECO:0000313" key="2">
    <source>
        <dbReference type="Proteomes" id="UP000765509"/>
    </source>
</evidence>
<evidence type="ECO:0000313" key="1">
    <source>
        <dbReference type="EMBL" id="MBW0488294.1"/>
    </source>
</evidence>
<dbReference type="Proteomes" id="UP000765509">
    <property type="component" value="Unassembled WGS sequence"/>
</dbReference>
<sequence length="207" mass="22965">MSHLRQDNVTQSRNPFNTIYKDWVITPHDARQNFGMRRLPPSHPFTMPTLTHELASTSLPNPLQPLAFLHARTTSRCDSNTAPPSPPSSILTFPWRPQDIPPTPPSTLLMPLLCHLPCLCSRSALPTCLQRRLPSLPPPILMLLGALKDETTMPPPISSLTTPYASAPLPLTILTLLWRPKDMPPMPPSIPLHLILSPLLTILTLSN</sequence>
<keyword evidence="2" id="KW-1185">Reference proteome</keyword>
<organism evidence="1 2">
    <name type="scientific">Austropuccinia psidii MF-1</name>
    <dbReference type="NCBI Taxonomy" id="1389203"/>
    <lineage>
        <taxon>Eukaryota</taxon>
        <taxon>Fungi</taxon>
        <taxon>Dikarya</taxon>
        <taxon>Basidiomycota</taxon>
        <taxon>Pucciniomycotina</taxon>
        <taxon>Pucciniomycetes</taxon>
        <taxon>Pucciniales</taxon>
        <taxon>Sphaerophragmiaceae</taxon>
        <taxon>Austropuccinia</taxon>
    </lineage>
</organism>
<dbReference type="EMBL" id="AVOT02009539">
    <property type="protein sequence ID" value="MBW0488294.1"/>
    <property type="molecule type" value="Genomic_DNA"/>
</dbReference>
<protein>
    <submittedName>
        <fullName evidence="1">Uncharacterized protein</fullName>
    </submittedName>
</protein>
<dbReference type="AlphaFoldDB" id="A0A9Q3CN22"/>
<gene>
    <name evidence="1" type="ORF">O181_028009</name>
</gene>